<protein>
    <recommendedName>
        <fullName evidence="1">Bro-N domain-containing protein</fullName>
    </recommendedName>
</protein>
<dbReference type="PROSITE" id="PS51750">
    <property type="entry name" value="BRO_N"/>
    <property type="match status" value="1"/>
</dbReference>
<evidence type="ECO:0000313" key="2">
    <source>
        <dbReference type="EMBL" id="KNC88317.1"/>
    </source>
</evidence>
<dbReference type="SMART" id="SM01040">
    <property type="entry name" value="Bro-N"/>
    <property type="match status" value="1"/>
</dbReference>
<comment type="caution">
    <text evidence="2">The sequence shown here is derived from an EMBL/GenBank/DDBJ whole genome shotgun (WGS) entry which is preliminary data.</text>
</comment>
<reference evidence="2 3" key="1">
    <citation type="journal article" date="2015" name="Appl. Environ. Microbiol.">
        <title>The Enterobacterium Trabulsiella odontotermitis Presents Novel Adaptations Related to Its Association with Fungus-Growing Termites.</title>
        <authorList>
            <person name="Sapountzis P."/>
            <person name="Gruntjes T."/>
            <person name="Otani S."/>
            <person name="Estevez J."/>
            <person name="da Costa R.R."/>
            <person name="Plunkett G.3rd."/>
            <person name="Perna N.T."/>
            <person name="Poulsen M."/>
        </authorList>
    </citation>
    <scope>NUCLEOTIDE SEQUENCE [LARGE SCALE GENOMIC DNA]</scope>
    <source>
        <strain evidence="2 3">12</strain>
    </source>
</reference>
<dbReference type="PATRIC" id="fig|379893.4.peg.2322"/>
<gene>
    <name evidence="2" type="ORF">GM31_11410</name>
</gene>
<feature type="domain" description="Bro-N" evidence="1">
    <location>
        <begin position="3"/>
        <end position="123"/>
    </location>
</feature>
<dbReference type="InterPro" id="IPR003497">
    <property type="entry name" value="BRO_N_domain"/>
</dbReference>
<dbReference type="EMBL" id="JNGI01000184">
    <property type="protein sequence ID" value="KNC88317.1"/>
    <property type="molecule type" value="Genomic_DNA"/>
</dbReference>
<dbReference type="Pfam" id="PF02498">
    <property type="entry name" value="Bro-N"/>
    <property type="match status" value="1"/>
</dbReference>
<evidence type="ECO:0000313" key="3">
    <source>
        <dbReference type="Proteomes" id="UP000037393"/>
    </source>
</evidence>
<dbReference type="OrthoDB" id="79831at2"/>
<name>A0A0L0GH34_9ENTR</name>
<sequence>MNKNLLELCYEGECGENYIRSMNEKGQLFVSLADVLKTLSAENRKMDGKTPQSLLTVIKAVINTLDPDEFKNIPIIIGNETVSETFLTEPGLYRVLAQDTTAAGKKFQRWLFHNVLPSIREFGVYPPPPKSERSELSAVANILQQTVQTLVMEIEKREELESRVDQVEYKVNSLESLRDLSQFRSVPQRLIELGLEGYSVQELWQWCEKLCSEKNAEKVKCPSGININTYYPLSIVDEAITTYEMIVQARSRH</sequence>
<evidence type="ECO:0000259" key="1">
    <source>
        <dbReference type="PROSITE" id="PS51750"/>
    </source>
</evidence>
<accession>A0A0L0GH34</accession>
<dbReference type="Proteomes" id="UP000037393">
    <property type="component" value="Unassembled WGS sequence"/>
</dbReference>
<keyword evidence="3" id="KW-1185">Reference proteome</keyword>
<dbReference type="RefSeq" id="WP_049858316.1">
    <property type="nucleotide sequence ID" value="NZ_JNGI01000184.1"/>
</dbReference>
<organism evidence="2 3">
    <name type="scientific">Trabulsiella odontotermitis</name>
    <dbReference type="NCBI Taxonomy" id="379893"/>
    <lineage>
        <taxon>Bacteria</taxon>
        <taxon>Pseudomonadati</taxon>
        <taxon>Pseudomonadota</taxon>
        <taxon>Gammaproteobacteria</taxon>
        <taxon>Enterobacterales</taxon>
        <taxon>Enterobacteriaceae</taxon>
        <taxon>Trabulsiella</taxon>
    </lineage>
</organism>
<dbReference type="AlphaFoldDB" id="A0A0L0GH34"/>
<proteinExistence type="predicted"/>